<organism evidence="5">
    <name type="scientific">marine sediment metagenome</name>
    <dbReference type="NCBI Taxonomy" id="412755"/>
    <lineage>
        <taxon>unclassified sequences</taxon>
        <taxon>metagenomes</taxon>
        <taxon>ecological metagenomes</taxon>
    </lineage>
</organism>
<dbReference type="InterPro" id="IPR001150">
    <property type="entry name" value="Gly_radical"/>
</dbReference>
<keyword evidence="2" id="KW-0456">Lyase</keyword>
<dbReference type="AlphaFoldDB" id="A0A0F9TJF5"/>
<dbReference type="PROSITE" id="PS51554">
    <property type="entry name" value="PFL"/>
    <property type="match status" value="1"/>
</dbReference>
<dbReference type="GO" id="GO:0005829">
    <property type="term" value="C:cytosol"/>
    <property type="evidence" value="ECO:0007669"/>
    <property type="project" value="TreeGrafter"/>
</dbReference>
<protein>
    <recommendedName>
        <fullName evidence="6">PFL domain-containing protein</fullName>
    </recommendedName>
</protein>
<comment type="caution">
    <text evidence="5">The sequence shown here is derived from an EMBL/GenBank/DDBJ whole genome shotgun (WGS) entry which is preliminary data.</text>
</comment>
<feature type="domain" description="PFL" evidence="4">
    <location>
        <begin position="22"/>
        <end position="691"/>
    </location>
</feature>
<dbReference type="InterPro" id="IPR004184">
    <property type="entry name" value="PFL_dom"/>
</dbReference>
<evidence type="ECO:0000256" key="1">
    <source>
        <dbReference type="ARBA" id="ARBA00022818"/>
    </source>
</evidence>
<evidence type="ECO:0008006" key="6">
    <source>
        <dbReference type="Google" id="ProtNLM"/>
    </source>
</evidence>
<accession>A0A0F9TJF5</accession>
<feature type="domain" description="Glycine radical" evidence="3">
    <location>
        <begin position="698"/>
        <end position="818"/>
    </location>
</feature>
<dbReference type="GO" id="GO:0016829">
    <property type="term" value="F:lyase activity"/>
    <property type="evidence" value="ECO:0007669"/>
    <property type="project" value="UniProtKB-KW"/>
</dbReference>
<keyword evidence="1" id="KW-0556">Organic radical</keyword>
<proteinExistence type="predicted"/>
<evidence type="ECO:0000313" key="5">
    <source>
        <dbReference type="EMBL" id="KKN81330.1"/>
    </source>
</evidence>
<dbReference type="Gene3D" id="3.20.70.20">
    <property type="match status" value="1"/>
</dbReference>
<dbReference type="PROSITE" id="PS51149">
    <property type="entry name" value="GLY_RADICAL_2"/>
    <property type="match status" value="1"/>
</dbReference>
<dbReference type="Pfam" id="PF02901">
    <property type="entry name" value="PFL-like"/>
    <property type="match status" value="1"/>
</dbReference>
<evidence type="ECO:0000259" key="3">
    <source>
        <dbReference type="PROSITE" id="PS51149"/>
    </source>
</evidence>
<dbReference type="PANTHER" id="PTHR43641">
    <property type="entry name" value="FORMATE ACETYLTRANSFERASE 3-RELATED"/>
    <property type="match status" value="1"/>
</dbReference>
<dbReference type="Pfam" id="PF01228">
    <property type="entry name" value="Gly_radical"/>
    <property type="match status" value="1"/>
</dbReference>
<reference evidence="5" key="1">
    <citation type="journal article" date="2015" name="Nature">
        <title>Complex archaea that bridge the gap between prokaryotes and eukaryotes.</title>
        <authorList>
            <person name="Spang A."/>
            <person name="Saw J.H."/>
            <person name="Jorgensen S.L."/>
            <person name="Zaremba-Niedzwiedzka K."/>
            <person name="Martijn J."/>
            <person name="Lind A.E."/>
            <person name="van Eijk R."/>
            <person name="Schleper C."/>
            <person name="Guy L."/>
            <person name="Ettema T.J."/>
        </authorList>
    </citation>
    <scope>NUCLEOTIDE SEQUENCE</scope>
</reference>
<dbReference type="SUPFAM" id="SSF51998">
    <property type="entry name" value="PFL-like glycyl radical enzymes"/>
    <property type="match status" value="1"/>
</dbReference>
<gene>
    <name evidence="5" type="ORF">LCGC14_0320770</name>
</gene>
<sequence>MVQIIEKKETLLDKVLTVKPTQRVERQRQSYLNRKLVYSIHRDRIEARVMKETDGEPMVTRKAKVFSAIVRGMPIDILPDELIVGWFNTMPDNCPLPVKTDHALENSLDTFSSRERNPILITEEQKRELREEIIPFWRGQGKWELTRLSPIHYEPLPPEVSEFSPEFWVALQRSMAFYHIGHFVPNNEKVLKKGFLGIKKDAEERLGRIDHSNPEELRKIPFLEGVIMAMEAASEIGKRFAAKARELAKEELDAKRRVELFKIAEICEWIPANPARTFYEAMQSVWFSHILHWWEVRDTAAISPGRMDQYLYPYYEADKKEGRITKEEVQELIDCFLLRPSWFLYSINPEGYLLGDSHGIAHHVDVGGFKPDGTDATNELSYMFIEGMMHTRLTEPNFGVLVHSKTPDDLLIKACQLCALGTGHPIFLNNDNIVVNLLGRGTLGGPTVPLELARKAGTMGCNEPTVSGMDSGFMAGVYLRSLPGILELVLTNHWRGYPQGFGLQTGDPRQFKTFEEFREAFRKQLAWVTEKESVGTKIGERLLAEIDPTIYQSALIEDCIEKGICREAGGARYNFGPFVGASGVPDVGNSLTAIKKLVFDEKKITMDELCNALDKNFEGYDELRQMLLNAPKFGNDDDYADEQTAWVMHTFSQEAIKHENIRGGHRLPIYIPLSTYVNAGKGIGALPSGRLAGEPLADSIAPTQGSDVNGPTAILKSVGKINNAEVFAGISLNMRLDPMVFKAEYGFKRMANLIRTFIDQKIHHIQFNVVSSDTLRAAQKEPDKFKDLMVRVAGYVARYVGLTKSLQDGIINRTEHGL</sequence>
<evidence type="ECO:0000256" key="2">
    <source>
        <dbReference type="ARBA" id="ARBA00023239"/>
    </source>
</evidence>
<dbReference type="PANTHER" id="PTHR43641:SF2">
    <property type="entry name" value="DEHYDRATASE YBIW-RELATED"/>
    <property type="match status" value="1"/>
</dbReference>
<name>A0A0F9TJF5_9ZZZZ</name>
<dbReference type="EMBL" id="LAZR01000216">
    <property type="protein sequence ID" value="KKN81330.1"/>
    <property type="molecule type" value="Genomic_DNA"/>
</dbReference>
<dbReference type="InterPro" id="IPR051215">
    <property type="entry name" value="GRE"/>
</dbReference>
<evidence type="ECO:0000259" key="4">
    <source>
        <dbReference type="PROSITE" id="PS51554"/>
    </source>
</evidence>